<dbReference type="PROSITE" id="PS50928">
    <property type="entry name" value="ABC_TM1"/>
    <property type="match status" value="1"/>
</dbReference>
<dbReference type="Proteomes" id="UP000032483">
    <property type="component" value="Unassembled WGS sequence"/>
</dbReference>
<protein>
    <submittedName>
        <fullName evidence="9 11">ABC transporter permease</fullName>
    </submittedName>
</protein>
<evidence type="ECO:0000256" key="5">
    <source>
        <dbReference type="ARBA" id="ARBA00022989"/>
    </source>
</evidence>
<dbReference type="GeneID" id="42857290"/>
<evidence type="ECO:0000256" key="3">
    <source>
        <dbReference type="ARBA" id="ARBA00022475"/>
    </source>
</evidence>
<dbReference type="Proteomes" id="UP000053433">
    <property type="component" value="Unassembled WGS sequence"/>
</dbReference>
<dbReference type="EMBL" id="WMZU01000011">
    <property type="protein sequence ID" value="MTS27308.1"/>
    <property type="molecule type" value="Genomic_DNA"/>
</dbReference>
<keyword evidence="4 7" id="KW-0812">Transmembrane</keyword>
<evidence type="ECO:0000313" key="14">
    <source>
        <dbReference type="Proteomes" id="UP000472755"/>
    </source>
</evidence>
<evidence type="ECO:0000313" key="12">
    <source>
        <dbReference type="Proteomes" id="UP000032483"/>
    </source>
</evidence>
<dbReference type="CDD" id="cd06261">
    <property type="entry name" value="TM_PBP2"/>
    <property type="match status" value="1"/>
</dbReference>
<feature type="transmembrane region" description="Helical" evidence="7">
    <location>
        <begin position="12"/>
        <end position="29"/>
    </location>
</feature>
<proteinExistence type="inferred from homology"/>
<keyword evidence="3" id="KW-1003">Cell membrane</keyword>
<dbReference type="SUPFAM" id="SSF161098">
    <property type="entry name" value="MetI-like"/>
    <property type="match status" value="1"/>
</dbReference>
<evidence type="ECO:0000313" key="10">
    <source>
        <dbReference type="EMBL" id="KUE77091.1"/>
    </source>
</evidence>
<evidence type="ECO:0000256" key="7">
    <source>
        <dbReference type="RuleBase" id="RU363032"/>
    </source>
</evidence>
<keyword evidence="5 7" id="KW-1133">Transmembrane helix</keyword>
<feature type="transmembrane region" description="Helical" evidence="7">
    <location>
        <begin position="268"/>
        <end position="287"/>
    </location>
</feature>
<feature type="transmembrane region" description="Helical" evidence="7">
    <location>
        <begin position="110"/>
        <end position="133"/>
    </location>
</feature>
<keyword evidence="6 7" id="KW-0472">Membrane</keyword>
<dbReference type="EMBL" id="JXXK01000017">
    <property type="protein sequence ID" value="KJF39505.1"/>
    <property type="molecule type" value="Genomic_DNA"/>
</dbReference>
<reference evidence="10 13" key="2">
    <citation type="submission" date="2015-10" db="EMBL/GenBank/DDBJ databases">
        <title>A novel member of the family Ruminococcaceae isolated from human faeces.</title>
        <authorList>
            <person name="Shkoporov A.N."/>
            <person name="Chaplin A.V."/>
            <person name="Motuzova O.V."/>
            <person name="Kafarskaia L.I."/>
            <person name="Efimov B.A."/>
        </authorList>
    </citation>
    <scope>NUCLEOTIDE SEQUENCE [LARGE SCALE GENOMIC DNA]</scope>
    <source>
        <strain evidence="10 13">668</strain>
    </source>
</reference>
<evidence type="ECO:0000256" key="4">
    <source>
        <dbReference type="ARBA" id="ARBA00022692"/>
    </source>
</evidence>
<evidence type="ECO:0000313" key="13">
    <source>
        <dbReference type="Proteomes" id="UP000053433"/>
    </source>
</evidence>
<dbReference type="InterPro" id="IPR000515">
    <property type="entry name" value="MetI-like"/>
</dbReference>
<dbReference type="GO" id="GO:0005886">
    <property type="term" value="C:plasma membrane"/>
    <property type="evidence" value="ECO:0007669"/>
    <property type="project" value="UniProtKB-SubCell"/>
</dbReference>
<dbReference type="Gene3D" id="1.10.3720.10">
    <property type="entry name" value="MetI-like"/>
    <property type="match status" value="1"/>
</dbReference>
<evidence type="ECO:0000256" key="1">
    <source>
        <dbReference type="ARBA" id="ARBA00004651"/>
    </source>
</evidence>
<dbReference type="PANTHER" id="PTHR30193">
    <property type="entry name" value="ABC TRANSPORTER PERMEASE PROTEIN"/>
    <property type="match status" value="1"/>
</dbReference>
<feature type="domain" description="ABC transmembrane type-1" evidence="8">
    <location>
        <begin position="73"/>
        <end position="287"/>
    </location>
</feature>
<dbReference type="Proteomes" id="UP000472755">
    <property type="component" value="Unassembled WGS sequence"/>
</dbReference>
<feature type="transmembrane region" description="Helical" evidence="7">
    <location>
        <begin position="169"/>
        <end position="187"/>
    </location>
</feature>
<keyword evidence="12" id="KW-1185">Reference proteome</keyword>
<accession>A0A0W7TTH6</accession>
<keyword evidence="2 7" id="KW-0813">Transport</keyword>
<organism evidence="9 12">
    <name type="scientific">Ruthenibacterium lactatiformans</name>
    <dbReference type="NCBI Taxonomy" id="1550024"/>
    <lineage>
        <taxon>Bacteria</taxon>
        <taxon>Bacillati</taxon>
        <taxon>Bacillota</taxon>
        <taxon>Clostridia</taxon>
        <taxon>Eubacteriales</taxon>
        <taxon>Oscillospiraceae</taxon>
        <taxon>Ruthenibacterium</taxon>
    </lineage>
</organism>
<evidence type="ECO:0000256" key="6">
    <source>
        <dbReference type="ARBA" id="ARBA00023136"/>
    </source>
</evidence>
<feature type="transmembrane region" description="Helical" evidence="7">
    <location>
        <begin position="208"/>
        <end position="230"/>
    </location>
</feature>
<evidence type="ECO:0000313" key="11">
    <source>
        <dbReference type="EMBL" id="MTS27308.1"/>
    </source>
</evidence>
<dbReference type="PATRIC" id="fig|1550024.3.peg.2725"/>
<dbReference type="InterPro" id="IPR051393">
    <property type="entry name" value="ABC_transporter_permease"/>
</dbReference>
<dbReference type="InterPro" id="IPR035906">
    <property type="entry name" value="MetI-like_sf"/>
</dbReference>
<accession>A0A0D8IXQ9</accession>
<dbReference type="GO" id="GO:0055085">
    <property type="term" value="P:transmembrane transport"/>
    <property type="evidence" value="ECO:0007669"/>
    <property type="project" value="InterPro"/>
</dbReference>
<feature type="transmembrane region" description="Helical" evidence="7">
    <location>
        <begin position="77"/>
        <end position="98"/>
    </location>
</feature>
<comment type="similarity">
    <text evidence="7">Belongs to the binding-protein-dependent transport system permease family.</text>
</comment>
<sequence>MNAMIYKKKGPLVLFLVPTFLFLTMYLYYPFLMNIYNSLNKIGGLGESSRGLNEPVWENYVKMFTDPLMRTALKNTMILMILTVVFQVGIALVLALMVDNIKVGAKFFRTVYFFPIVISATALGLLFNLIFLYDGGMLNQLLQNLGLAAENIDWKDPAHFFVTMMVPVIWQYVGFYFVILVTGLNNISTDIYEAAEIDGASGLGRIRYITLPLLHNTLCTCLVLAITGSLKVFDLPWTMFVGGLPLDKSWLTGTYMYYQTMVLQDVDYGSAIAILIVVLGVVISQIANRIFKEKDY</sequence>
<dbReference type="Pfam" id="PF00528">
    <property type="entry name" value="BPD_transp_1"/>
    <property type="match status" value="1"/>
</dbReference>
<evidence type="ECO:0000259" key="8">
    <source>
        <dbReference type="PROSITE" id="PS50928"/>
    </source>
</evidence>
<dbReference type="PANTHER" id="PTHR30193:SF37">
    <property type="entry name" value="INNER MEMBRANE ABC TRANSPORTER PERMEASE PROTEIN YCJO"/>
    <property type="match status" value="1"/>
</dbReference>
<evidence type="ECO:0000256" key="2">
    <source>
        <dbReference type="ARBA" id="ARBA00022448"/>
    </source>
</evidence>
<reference evidence="11 14" key="3">
    <citation type="journal article" date="2019" name="Nat. Med.">
        <title>A library of human gut bacterial isolates paired with longitudinal multiomics data enables mechanistic microbiome research.</title>
        <authorList>
            <person name="Poyet M."/>
            <person name="Groussin M."/>
            <person name="Gibbons S.M."/>
            <person name="Avila-Pacheco J."/>
            <person name="Jiang X."/>
            <person name="Kearney S.M."/>
            <person name="Perrotta A.R."/>
            <person name="Berdy B."/>
            <person name="Zhao S."/>
            <person name="Lieberman T.D."/>
            <person name="Swanson P.K."/>
            <person name="Smith M."/>
            <person name="Roesemann S."/>
            <person name="Alexander J.E."/>
            <person name="Rich S.A."/>
            <person name="Livny J."/>
            <person name="Vlamakis H."/>
            <person name="Clish C."/>
            <person name="Bullock K."/>
            <person name="Deik A."/>
            <person name="Scott J."/>
            <person name="Pierce K.A."/>
            <person name="Xavier R.J."/>
            <person name="Alm E.J."/>
        </authorList>
    </citation>
    <scope>NUCLEOTIDE SEQUENCE [LARGE SCALE GENOMIC DNA]</scope>
    <source>
        <strain evidence="11 14">BIOML-A4</strain>
    </source>
</reference>
<dbReference type="RefSeq" id="WP_050005706.1">
    <property type="nucleotide sequence ID" value="NZ_CAOJUJ010000048.1"/>
</dbReference>
<dbReference type="EMBL" id="LMUA01000005">
    <property type="protein sequence ID" value="KUE77091.1"/>
    <property type="molecule type" value="Genomic_DNA"/>
</dbReference>
<gene>
    <name evidence="10" type="ORF">ASJ35_05275</name>
    <name evidence="11" type="ORF">GMD59_08400</name>
    <name evidence="9" type="ORF">TQ39_11960</name>
</gene>
<name>A0A0D8IXQ9_9FIRM</name>
<dbReference type="AlphaFoldDB" id="A0A0D8IXQ9"/>
<reference evidence="9" key="1">
    <citation type="submission" date="2015-02" db="EMBL/GenBank/DDBJ databases">
        <title>A novel member of the family Ruminococcaceae isolated from human feces.</title>
        <authorList>
            <person name="Shkoporov A.N."/>
            <person name="Chaplin A.V."/>
            <person name="Motuzova O.V."/>
            <person name="Kafarskaia L.I."/>
            <person name="Khokhlova E.V."/>
            <person name="Efimov B.A."/>
        </authorList>
    </citation>
    <scope>NUCLEOTIDE SEQUENCE [LARGE SCALE GENOMIC DNA]</scope>
    <source>
        <strain evidence="9">585-1</strain>
    </source>
</reference>
<comment type="caution">
    <text evidence="9">The sequence shown here is derived from an EMBL/GenBank/DDBJ whole genome shotgun (WGS) entry which is preliminary data.</text>
</comment>
<evidence type="ECO:0000313" key="9">
    <source>
        <dbReference type="EMBL" id="KJF39505.1"/>
    </source>
</evidence>
<comment type="subcellular location">
    <subcellularLocation>
        <location evidence="1 7">Cell membrane</location>
        <topology evidence="1 7">Multi-pass membrane protein</topology>
    </subcellularLocation>
</comment>